<evidence type="ECO:0000313" key="2">
    <source>
        <dbReference type="Proteomes" id="UP000594749"/>
    </source>
</evidence>
<reference evidence="1 2" key="1">
    <citation type="submission" date="2020-10" db="EMBL/GenBank/DDBJ databases">
        <title>Campylobacter and Helicobacter PacBio genomes.</title>
        <authorList>
            <person name="Lane C."/>
        </authorList>
    </citation>
    <scope>NUCLEOTIDE SEQUENCE [LARGE SCALE GENOMIC DNA]</scope>
    <source>
        <strain evidence="1 2">2016D-0077</strain>
    </source>
</reference>
<name>A0A7M1LHF1_9BACT</name>
<accession>A0A7M1LHF1</accession>
<proteinExistence type="predicted"/>
<dbReference type="EMBL" id="CP063078">
    <property type="protein sequence ID" value="QOQ86925.1"/>
    <property type="molecule type" value="Genomic_DNA"/>
</dbReference>
<protein>
    <submittedName>
        <fullName evidence="1">Uncharacterized protein</fullName>
    </submittedName>
</protein>
<dbReference type="AlphaFoldDB" id="A0A7M1LHF1"/>
<evidence type="ECO:0000313" key="1">
    <source>
        <dbReference type="EMBL" id="QOQ86925.1"/>
    </source>
</evidence>
<organism evidence="1 2">
    <name type="scientific">Campylobacter corcagiensis</name>
    <dbReference type="NCBI Taxonomy" id="1448857"/>
    <lineage>
        <taxon>Bacteria</taxon>
        <taxon>Pseudomonadati</taxon>
        <taxon>Campylobacterota</taxon>
        <taxon>Epsilonproteobacteria</taxon>
        <taxon>Campylobacterales</taxon>
        <taxon>Campylobacteraceae</taxon>
        <taxon>Campylobacter</taxon>
    </lineage>
</organism>
<dbReference type="Proteomes" id="UP000594749">
    <property type="component" value="Chromosome"/>
</dbReference>
<dbReference type="RefSeq" id="WP_172658558.1">
    <property type="nucleotide sequence ID" value="NZ_CP063078.1"/>
</dbReference>
<gene>
    <name evidence="1" type="ORF">IMC76_06850</name>
</gene>
<sequence>MKIKDFANPKIILFLSIAIPITLAYLKPCYGEYKREFSKEFLEQYDVNSLYEDLCESKWFYRFNNITPRNSNPKTIKKHRAFQKDLQATCQQEIWLLSKMLKDSKYTVSKVCGMSSNLTLQILQRKQDSMFGSSLMEVKN</sequence>
<keyword evidence="2" id="KW-1185">Reference proteome</keyword>